<sequence>MVGRRGVAGGGPPVSDERWLTTIWPFVREHLPPAPGRVLEVGCGPAGGFVPALLSAGYDAVGIDPAAPGGPDYRQVPFEEHPVDVPADAIVACISLHHAADPDGVLDRMAAALAPGGVVIVVEWAHERFDERTATWCFDRLAGTGEPNWLHRRRDRWKESGLPWDDHRAARAHQGSLYDGRRIVAGLHGRFRTRLSEEGPYFFADLDGVTAADEQAAIDSGRIQATGLRYVGTRLDFAAPPGSAPGDG</sequence>
<evidence type="ECO:0008006" key="3">
    <source>
        <dbReference type="Google" id="ProtNLM"/>
    </source>
</evidence>
<comment type="caution">
    <text evidence="1">The sequence shown here is derived from an EMBL/GenBank/DDBJ whole genome shotgun (WGS) entry which is preliminary data.</text>
</comment>
<keyword evidence="2" id="KW-1185">Reference proteome</keyword>
<dbReference type="Pfam" id="PF13489">
    <property type="entry name" value="Methyltransf_23"/>
    <property type="match status" value="1"/>
</dbReference>
<dbReference type="Proteomes" id="UP000251891">
    <property type="component" value="Unassembled WGS sequence"/>
</dbReference>
<evidence type="ECO:0000313" key="1">
    <source>
        <dbReference type="EMBL" id="RAY13218.1"/>
    </source>
</evidence>
<dbReference type="InterPro" id="IPR029063">
    <property type="entry name" value="SAM-dependent_MTases_sf"/>
</dbReference>
<evidence type="ECO:0000313" key="2">
    <source>
        <dbReference type="Proteomes" id="UP000251891"/>
    </source>
</evidence>
<dbReference type="AlphaFoldDB" id="A0A365H2G0"/>
<protein>
    <recommendedName>
        <fullName evidence="3">Class I SAM-dependent methyltransferase</fullName>
    </recommendedName>
</protein>
<proteinExistence type="predicted"/>
<dbReference type="CDD" id="cd02440">
    <property type="entry name" value="AdoMet_MTases"/>
    <property type="match status" value="1"/>
</dbReference>
<organism evidence="1 2">
    <name type="scientific">Actinomadura craniellae</name>
    <dbReference type="NCBI Taxonomy" id="2231787"/>
    <lineage>
        <taxon>Bacteria</taxon>
        <taxon>Bacillati</taxon>
        <taxon>Actinomycetota</taxon>
        <taxon>Actinomycetes</taxon>
        <taxon>Streptosporangiales</taxon>
        <taxon>Thermomonosporaceae</taxon>
        <taxon>Actinomadura</taxon>
    </lineage>
</organism>
<dbReference type="Gene3D" id="3.40.50.150">
    <property type="entry name" value="Vaccinia Virus protein VP39"/>
    <property type="match status" value="1"/>
</dbReference>
<reference evidence="1 2" key="1">
    <citation type="submission" date="2018-06" db="EMBL/GenBank/DDBJ databases">
        <title>Actinomadura craniellae sp. nov. isolated from marine sponge Craniella sp.</title>
        <authorList>
            <person name="Li L."/>
            <person name="Xu Q.H."/>
            <person name="Lin H.W."/>
            <person name="Lu Y.H."/>
        </authorList>
    </citation>
    <scope>NUCLEOTIDE SEQUENCE [LARGE SCALE GENOMIC DNA]</scope>
    <source>
        <strain evidence="1 2">LHW63021</strain>
    </source>
</reference>
<dbReference type="SUPFAM" id="SSF53335">
    <property type="entry name" value="S-adenosyl-L-methionine-dependent methyltransferases"/>
    <property type="match status" value="1"/>
</dbReference>
<gene>
    <name evidence="1" type="ORF">DPM19_22305</name>
</gene>
<dbReference type="EMBL" id="QLYX01000010">
    <property type="protein sequence ID" value="RAY13218.1"/>
    <property type="molecule type" value="Genomic_DNA"/>
</dbReference>
<name>A0A365H2G0_9ACTN</name>
<accession>A0A365H2G0</accession>